<dbReference type="AlphaFoldDB" id="A0A0B7KD02"/>
<dbReference type="Pfam" id="PF11905">
    <property type="entry name" value="DUF3425"/>
    <property type="match status" value="1"/>
</dbReference>
<dbReference type="Pfam" id="PF00067">
    <property type="entry name" value="p450"/>
    <property type="match status" value="1"/>
</dbReference>
<evidence type="ECO:0000256" key="7">
    <source>
        <dbReference type="SAM" id="MobiDB-lite"/>
    </source>
</evidence>
<dbReference type="SUPFAM" id="SSF48264">
    <property type="entry name" value="Cytochrome P450"/>
    <property type="match status" value="1"/>
</dbReference>
<dbReference type="InterPro" id="IPR021833">
    <property type="entry name" value="DUF3425"/>
</dbReference>
<dbReference type="InterPro" id="IPR046347">
    <property type="entry name" value="bZIP_sf"/>
</dbReference>
<protein>
    <recommendedName>
        <fullName evidence="9">BZIP domain-containing protein</fullName>
    </recommendedName>
</protein>
<evidence type="ECO:0000256" key="1">
    <source>
        <dbReference type="ARBA" id="ARBA00001971"/>
    </source>
</evidence>
<keyword evidence="3 6" id="KW-0349">Heme</keyword>
<reference evidence="8" key="1">
    <citation type="submission" date="2015-01" db="EMBL/GenBank/DDBJ databases">
        <authorList>
            <person name="Durling Mikael"/>
        </authorList>
    </citation>
    <scope>NUCLEOTIDE SEQUENCE</scope>
</reference>
<feature type="compositionally biased region" description="Low complexity" evidence="7">
    <location>
        <begin position="133"/>
        <end position="142"/>
    </location>
</feature>
<feature type="compositionally biased region" description="Polar residues" evidence="7">
    <location>
        <begin position="146"/>
        <end position="164"/>
    </location>
</feature>
<gene>
    <name evidence="8" type="ORF">BN869_000011037_1</name>
</gene>
<dbReference type="GO" id="GO:0020037">
    <property type="term" value="F:heme binding"/>
    <property type="evidence" value="ECO:0007669"/>
    <property type="project" value="InterPro"/>
</dbReference>
<feature type="region of interest" description="Disordered" evidence="7">
    <location>
        <begin position="1"/>
        <end position="48"/>
    </location>
</feature>
<comment type="similarity">
    <text evidence="2">Belongs to the cytochrome P450 family.</text>
</comment>
<keyword evidence="5 6" id="KW-0408">Iron</keyword>
<dbReference type="InterPro" id="IPR036396">
    <property type="entry name" value="Cyt_P450_sf"/>
</dbReference>
<dbReference type="InterPro" id="IPR001128">
    <property type="entry name" value="Cyt_P450"/>
</dbReference>
<dbReference type="CDD" id="cd14688">
    <property type="entry name" value="bZIP_YAP"/>
    <property type="match status" value="1"/>
</dbReference>
<dbReference type="EMBL" id="CDPU01000047">
    <property type="protein sequence ID" value="CEO54979.1"/>
    <property type="molecule type" value="Genomic_DNA"/>
</dbReference>
<evidence type="ECO:0000256" key="5">
    <source>
        <dbReference type="ARBA" id="ARBA00023004"/>
    </source>
</evidence>
<comment type="cofactor">
    <cofactor evidence="1 6">
        <name>heme</name>
        <dbReference type="ChEBI" id="CHEBI:30413"/>
    </cofactor>
</comment>
<accession>A0A0B7KD02</accession>
<evidence type="ECO:0000256" key="4">
    <source>
        <dbReference type="ARBA" id="ARBA00022723"/>
    </source>
</evidence>
<evidence type="ECO:0000256" key="2">
    <source>
        <dbReference type="ARBA" id="ARBA00010617"/>
    </source>
</evidence>
<dbReference type="InterPro" id="IPR002401">
    <property type="entry name" value="Cyt_P450_E_grp-I"/>
</dbReference>
<dbReference type="PANTHER" id="PTHR24305:SF210">
    <property type="entry name" value="CYTOCHROME P450 MONOOXYGENASE ASQL-RELATED"/>
    <property type="match status" value="1"/>
</dbReference>
<dbReference type="Gene3D" id="1.20.5.170">
    <property type="match status" value="1"/>
</dbReference>
<dbReference type="GO" id="GO:0016705">
    <property type="term" value="F:oxidoreductase activity, acting on paired donors, with incorporation or reduction of molecular oxygen"/>
    <property type="evidence" value="ECO:0007669"/>
    <property type="project" value="InterPro"/>
</dbReference>
<dbReference type="Gene3D" id="1.10.630.10">
    <property type="entry name" value="Cytochrome P450"/>
    <property type="match status" value="1"/>
</dbReference>
<evidence type="ECO:0000256" key="6">
    <source>
        <dbReference type="PIRSR" id="PIRSR602401-1"/>
    </source>
</evidence>
<dbReference type="CDD" id="cd11058">
    <property type="entry name" value="CYP60B-like"/>
    <property type="match status" value="1"/>
</dbReference>
<keyword evidence="4 6" id="KW-0479">Metal-binding</keyword>
<dbReference type="GO" id="GO:0004497">
    <property type="term" value="F:monooxygenase activity"/>
    <property type="evidence" value="ECO:0007669"/>
    <property type="project" value="InterPro"/>
</dbReference>
<dbReference type="GO" id="GO:0003700">
    <property type="term" value="F:DNA-binding transcription factor activity"/>
    <property type="evidence" value="ECO:0007669"/>
    <property type="project" value="InterPro"/>
</dbReference>
<sequence length="832" mass="95533">METVFDRREVDEQQTSGPKRRRTATRPSRLARDKKKAQNKAAQRSFREKKELHLHYLESFVEAVKSTQNDDANDSNQRLLQAHLQLLEDYRRLHESFIKLRQKLQSIGQSALSAADDDSFDEVERAVEKYNDNTTAAEANAELPTHTGSPLDTTQSNPLASQPLDTPFAGLETASINQPMIDQPGSPNSLVQSFMSIRDISLPGLSTLNNAVNVVNSKSLFADKVEGACKQFLSQISQNTVDWKNMWLNPLEIKNSLASVAIRLISELSGLGILIYGSDFHRSLQRILLWRLSNDLESKLGVPEPFQPTPLQYSLMNYPVIIDFIPWASIRDQLILSRHILDLDVTLTYQVVMCFYNYFFHPLAKYPGPKLAAISELWYAKNWLSKRWAFTLLDASKKYGDVIRIAPNELFFTSFEAFKEIYGHTNHSKGRKPFLKSEFYDNPDEMSPLGAERDPVRHRETRKMLAHSFSESALTQQVQFIMSHIDLFMKQIEKYGSHEKGIQVDEWFNWLTFDIIGDLAFGESFHAVEKVKSNPAVTALMNVLFTGSVVNIFRRMPYLWPLAPFMLPISKLQKERKLHQEFARELIVKRIAKGNDRADFFGHLLGDEKTRLSEEFLRTNASSLLIAGSETTATALSGMTYYLLERPECLRALQDEVRGAFQSDDEINETSTRDLVYVDDVIKEALRIFIPLPINVPRVSPGAMVEGRYIPEGVIVSGHQYTLGHSDRYFADPEEFHPERWLPSTHKLYSRRYGDDNLDASKPFLIGPRTCLGKNLAYLEMRIILSKLIFFFEWEALDELGVGKKVDWSRDVRVQFLWSKPDMRVRYTRRNF</sequence>
<dbReference type="GO" id="GO:0005506">
    <property type="term" value="F:iron ion binding"/>
    <property type="evidence" value="ECO:0007669"/>
    <property type="project" value="InterPro"/>
</dbReference>
<dbReference type="SUPFAM" id="SSF57959">
    <property type="entry name" value="Leucine zipper domain"/>
    <property type="match status" value="1"/>
</dbReference>
<feature type="compositionally biased region" description="Basic and acidic residues" evidence="7">
    <location>
        <begin position="1"/>
        <end position="11"/>
    </location>
</feature>
<feature type="binding site" description="axial binding residue" evidence="6">
    <location>
        <position position="771"/>
    </location>
    <ligand>
        <name>heme</name>
        <dbReference type="ChEBI" id="CHEBI:30413"/>
    </ligand>
    <ligandPart>
        <name>Fe</name>
        <dbReference type="ChEBI" id="CHEBI:18248"/>
    </ligandPart>
</feature>
<evidence type="ECO:0008006" key="9">
    <source>
        <dbReference type="Google" id="ProtNLM"/>
    </source>
</evidence>
<evidence type="ECO:0000256" key="3">
    <source>
        <dbReference type="ARBA" id="ARBA00022617"/>
    </source>
</evidence>
<dbReference type="PRINTS" id="PR00463">
    <property type="entry name" value="EP450I"/>
</dbReference>
<dbReference type="PRINTS" id="PR00385">
    <property type="entry name" value="P450"/>
</dbReference>
<evidence type="ECO:0000313" key="8">
    <source>
        <dbReference type="EMBL" id="CEO54979.1"/>
    </source>
</evidence>
<feature type="region of interest" description="Disordered" evidence="7">
    <location>
        <begin position="133"/>
        <end position="167"/>
    </location>
</feature>
<dbReference type="PANTHER" id="PTHR24305">
    <property type="entry name" value="CYTOCHROME P450"/>
    <property type="match status" value="1"/>
</dbReference>
<proteinExistence type="inferred from homology"/>
<dbReference type="InterPro" id="IPR050121">
    <property type="entry name" value="Cytochrome_P450_monoxygenase"/>
</dbReference>
<name>A0A0B7KD02_BIOOC</name>
<organism evidence="8">
    <name type="scientific">Bionectria ochroleuca</name>
    <name type="common">Gliocladium roseum</name>
    <dbReference type="NCBI Taxonomy" id="29856"/>
    <lineage>
        <taxon>Eukaryota</taxon>
        <taxon>Fungi</taxon>
        <taxon>Dikarya</taxon>
        <taxon>Ascomycota</taxon>
        <taxon>Pezizomycotina</taxon>
        <taxon>Sordariomycetes</taxon>
        <taxon>Hypocreomycetidae</taxon>
        <taxon>Hypocreales</taxon>
        <taxon>Bionectriaceae</taxon>
        <taxon>Clonostachys</taxon>
    </lineage>
</organism>